<evidence type="ECO:0000313" key="2">
    <source>
        <dbReference type="EMBL" id="AWN23918.1"/>
    </source>
</evidence>
<name>A0A2Z3JRD3_9DEIO</name>
<dbReference type="EMBL" id="CP029494">
    <property type="protein sequence ID" value="AWN23918.1"/>
    <property type="molecule type" value="Genomic_DNA"/>
</dbReference>
<dbReference type="Proteomes" id="UP000245368">
    <property type="component" value="Chromosome"/>
</dbReference>
<organism evidence="2 3">
    <name type="scientific">Deinococcus irradiatisoli</name>
    <dbReference type="NCBI Taxonomy" id="2202254"/>
    <lineage>
        <taxon>Bacteria</taxon>
        <taxon>Thermotogati</taxon>
        <taxon>Deinococcota</taxon>
        <taxon>Deinococci</taxon>
        <taxon>Deinococcales</taxon>
        <taxon>Deinococcaceae</taxon>
        <taxon>Deinococcus</taxon>
    </lineage>
</organism>
<feature type="region of interest" description="Disordered" evidence="1">
    <location>
        <begin position="189"/>
        <end position="237"/>
    </location>
</feature>
<evidence type="ECO:0000313" key="3">
    <source>
        <dbReference type="Proteomes" id="UP000245368"/>
    </source>
</evidence>
<dbReference type="AlphaFoldDB" id="A0A2Z3JRD3"/>
<dbReference type="OrthoDB" id="68947at2"/>
<dbReference type="Pfam" id="PF06078">
    <property type="entry name" value="DUF937"/>
    <property type="match status" value="1"/>
</dbReference>
<feature type="compositionally biased region" description="Polar residues" evidence="1">
    <location>
        <begin position="214"/>
        <end position="223"/>
    </location>
</feature>
<dbReference type="RefSeq" id="WP_109827646.1">
    <property type="nucleotide sequence ID" value="NZ_CP029494.1"/>
</dbReference>
<keyword evidence="3" id="KW-1185">Reference proteome</keyword>
<sequence>MDMLNMLGLGQGNAAQLGQQLGASPDQMTAALEAAVPLLLTKLGHNAQDPQAAASISQALDEHDGSALDHVQQGNLPNLQDGQAILGHVFGNQQSSAVNAVSQRAGISPQLAMQILSMVAPLVLGYLSRNRSGGSGGAGNLGGLGSILGSVLGSGGLGGLLGGGQAQGGPAQTGSGGLGDLGGLLGNILGGPSNPAPHSPAGSGVQGGVGLEPLNQQHPQSGNPLEDLIGMFGGQKR</sequence>
<gene>
    <name evidence="2" type="ORF">DKM44_12320</name>
</gene>
<evidence type="ECO:0008006" key="4">
    <source>
        <dbReference type="Google" id="ProtNLM"/>
    </source>
</evidence>
<accession>A0A2Z3JRD3</accession>
<protein>
    <recommendedName>
        <fullName evidence="4">DUF937 domain-containing protein</fullName>
    </recommendedName>
</protein>
<dbReference type="KEGG" id="dez:DKM44_12320"/>
<proteinExistence type="predicted"/>
<evidence type="ECO:0000256" key="1">
    <source>
        <dbReference type="SAM" id="MobiDB-lite"/>
    </source>
</evidence>
<reference evidence="2 3" key="1">
    <citation type="submission" date="2018-05" db="EMBL/GenBank/DDBJ databases">
        <title>Complete Genome Sequence of Deinococcus sp. strain 17bor-2.</title>
        <authorList>
            <person name="Srinivasan S."/>
        </authorList>
    </citation>
    <scope>NUCLEOTIDE SEQUENCE [LARGE SCALE GENOMIC DNA]</scope>
    <source>
        <strain evidence="2 3">17bor-2</strain>
    </source>
</reference>
<dbReference type="InterPro" id="IPR009282">
    <property type="entry name" value="DUF937"/>
</dbReference>